<dbReference type="Pfam" id="PF22942">
    <property type="entry name" value="DUF7025"/>
    <property type="match status" value="1"/>
</dbReference>
<proteinExistence type="predicted"/>
<dbReference type="PANTHER" id="PTHR46411:SF3">
    <property type="entry name" value="AAA+ ATPASE DOMAIN-CONTAINING PROTEIN"/>
    <property type="match status" value="1"/>
</dbReference>
<comment type="caution">
    <text evidence="3">The sequence shown here is derived from an EMBL/GenBank/DDBJ whole genome shotgun (WGS) entry which is preliminary data.</text>
</comment>
<dbReference type="GO" id="GO:0005524">
    <property type="term" value="F:ATP binding"/>
    <property type="evidence" value="ECO:0007669"/>
    <property type="project" value="InterPro"/>
</dbReference>
<dbReference type="SMART" id="SM00382">
    <property type="entry name" value="AAA"/>
    <property type="match status" value="1"/>
</dbReference>
<keyword evidence="4" id="KW-1185">Reference proteome</keyword>
<evidence type="ECO:0000313" key="3">
    <source>
        <dbReference type="EMBL" id="KAJ7661754.1"/>
    </source>
</evidence>
<dbReference type="Gene3D" id="3.40.50.300">
    <property type="entry name" value="P-loop containing nucleotide triphosphate hydrolases"/>
    <property type="match status" value="1"/>
</dbReference>
<dbReference type="GO" id="GO:0016887">
    <property type="term" value="F:ATP hydrolysis activity"/>
    <property type="evidence" value="ECO:0007669"/>
    <property type="project" value="InterPro"/>
</dbReference>
<reference evidence="3" key="1">
    <citation type="submission" date="2023-03" db="EMBL/GenBank/DDBJ databases">
        <title>Massive genome expansion in bonnet fungi (Mycena s.s.) driven by repeated elements and novel gene families across ecological guilds.</title>
        <authorList>
            <consortium name="Lawrence Berkeley National Laboratory"/>
            <person name="Harder C.B."/>
            <person name="Miyauchi S."/>
            <person name="Viragh M."/>
            <person name="Kuo A."/>
            <person name="Thoen E."/>
            <person name="Andreopoulos B."/>
            <person name="Lu D."/>
            <person name="Skrede I."/>
            <person name="Drula E."/>
            <person name="Henrissat B."/>
            <person name="Morin E."/>
            <person name="Kohler A."/>
            <person name="Barry K."/>
            <person name="LaButti K."/>
            <person name="Morin E."/>
            <person name="Salamov A."/>
            <person name="Lipzen A."/>
            <person name="Mereny Z."/>
            <person name="Hegedus B."/>
            <person name="Baldrian P."/>
            <person name="Stursova M."/>
            <person name="Weitz H."/>
            <person name="Taylor A."/>
            <person name="Grigoriev I.V."/>
            <person name="Nagy L.G."/>
            <person name="Martin F."/>
            <person name="Kauserud H."/>
        </authorList>
    </citation>
    <scope>NUCLEOTIDE SEQUENCE</scope>
    <source>
        <strain evidence="3">CBHHK067</strain>
    </source>
</reference>
<organism evidence="3 4">
    <name type="scientific">Mycena rosella</name>
    <name type="common">Pink bonnet</name>
    <name type="synonym">Agaricus rosellus</name>
    <dbReference type="NCBI Taxonomy" id="1033263"/>
    <lineage>
        <taxon>Eukaryota</taxon>
        <taxon>Fungi</taxon>
        <taxon>Dikarya</taxon>
        <taxon>Basidiomycota</taxon>
        <taxon>Agaricomycotina</taxon>
        <taxon>Agaricomycetes</taxon>
        <taxon>Agaricomycetidae</taxon>
        <taxon>Agaricales</taxon>
        <taxon>Marasmiineae</taxon>
        <taxon>Mycenaceae</taxon>
        <taxon>Mycena</taxon>
    </lineage>
</organism>
<evidence type="ECO:0000256" key="1">
    <source>
        <dbReference type="SAM" id="MobiDB-lite"/>
    </source>
</evidence>
<dbReference type="SUPFAM" id="SSF52540">
    <property type="entry name" value="P-loop containing nucleoside triphosphate hydrolases"/>
    <property type="match status" value="1"/>
</dbReference>
<evidence type="ECO:0000259" key="2">
    <source>
        <dbReference type="SMART" id="SM00382"/>
    </source>
</evidence>
<dbReference type="PANTHER" id="PTHR46411">
    <property type="entry name" value="FAMILY ATPASE, PUTATIVE-RELATED"/>
    <property type="match status" value="1"/>
</dbReference>
<dbReference type="InterPro" id="IPR027417">
    <property type="entry name" value="P-loop_NTPase"/>
</dbReference>
<dbReference type="Proteomes" id="UP001221757">
    <property type="component" value="Unassembled WGS sequence"/>
</dbReference>
<feature type="region of interest" description="Disordered" evidence="1">
    <location>
        <begin position="1"/>
        <end position="22"/>
    </location>
</feature>
<name>A0AAD7G6K3_MYCRO</name>
<protein>
    <recommendedName>
        <fullName evidence="2">AAA+ ATPase domain-containing protein</fullName>
    </recommendedName>
</protein>
<dbReference type="EMBL" id="JARKIE010000247">
    <property type="protein sequence ID" value="KAJ7661754.1"/>
    <property type="molecule type" value="Genomic_DNA"/>
</dbReference>
<feature type="domain" description="AAA+ ATPase" evidence="2">
    <location>
        <begin position="492"/>
        <end position="621"/>
    </location>
</feature>
<sequence length="768" mass="86065">MHRRFSSLVKSPKASGSSPFEYDEDAESKVSTIVRDEALPPASSKIKRVDYFYSRWSKGWKYKVTVETLPVLGGGNNDPWKEYSFVVVRTIHQQENRQPTFKIVIKSEYILKACQDVIQTWPGISWNADPLELEPEIFLTFLHSFIAYRDALAAQKSKSEQEANILSSVNVLLSFLSADYRSTIATIERLTAHGEITFDLLYAILVPRTLVVARCAVTGLERLFQLQHVTRTAFEGVPVYQLALEAVDLVDRPLTQGVGVGRVATCVLLPFFKGAMRIDALDAFPLKFHAGEAQLRERVMQRGKKWVELIGVHHMQYSGIAALKCGGKLMRHNVKGRIMVDRATFHRLNPNYAFPAPVPPKNEHDQDGNPRGMQNPHGMQNMAYDMYGQPVVQPVVPVGDGALVHTQNDATTESVDLGDDDLLLTPTVSYGFSLSDKLWLEFDVTKVAPVEWNDDAFANLVLPADRKTMLRSLVEAHHAEAGFEDFVKGKGAGLVVNLFGPPGVGKTYSAEATSEHVRRPLYVIGGGDLGTRAADLDSALERVFDQATTWKAIVLIDEADVFLERRSLHDLERNAMVAVFLRHVEYYRGILFLTTNRVQAFDEAFLSRIHVALHFAELSEESRAQVWRAFLARAGVKDSSVSPEDVALLARRAVNGRQIKNAVRTAHSLARGRGQEVGLKHFMETLDAMDEFTEQFDGMKAGRTDHYRSELTFDRTLPHTQMFLCPPMCTDIGLLDPAREWSVSPLRADPPDAHCFPRNHSSTRTFYP</sequence>
<dbReference type="Pfam" id="PF00004">
    <property type="entry name" value="AAA"/>
    <property type="match status" value="1"/>
</dbReference>
<dbReference type="AlphaFoldDB" id="A0AAD7G6K3"/>
<gene>
    <name evidence="3" type="ORF">B0H17DRAFT_1162981</name>
</gene>
<dbReference type="InterPro" id="IPR003593">
    <property type="entry name" value="AAA+_ATPase"/>
</dbReference>
<dbReference type="InterPro" id="IPR054289">
    <property type="entry name" value="DUF7025"/>
</dbReference>
<dbReference type="CDD" id="cd19481">
    <property type="entry name" value="RecA-like_protease"/>
    <property type="match status" value="1"/>
</dbReference>
<evidence type="ECO:0000313" key="4">
    <source>
        <dbReference type="Proteomes" id="UP001221757"/>
    </source>
</evidence>
<dbReference type="InterPro" id="IPR003959">
    <property type="entry name" value="ATPase_AAA_core"/>
</dbReference>
<accession>A0AAD7G6K3</accession>